<dbReference type="Pfam" id="PF04828">
    <property type="entry name" value="GFA"/>
    <property type="match status" value="1"/>
</dbReference>
<evidence type="ECO:0000256" key="5">
    <source>
        <dbReference type="SAM" id="MobiDB-lite"/>
    </source>
</evidence>
<evidence type="ECO:0000313" key="8">
    <source>
        <dbReference type="Proteomes" id="UP000253759"/>
    </source>
</evidence>
<dbReference type="PANTHER" id="PTHR33337">
    <property type="entry name" value="GFA DOMAIN-CONTAINING PROTEIN"/>
    <property type="match status" value="1"/>
</dbReference>
<dbReference type="RefSeq" id="WP_114646490.1">
    <property type="nucleotide sequence ID" value="NZ_QQNH01000019.1"/>
</dbReference>
<reference evidence="8" key="1">
    <citation type="submission" date="2018-07" db="EMBL/GenBank/DDBJ databases">
        <authorList>
            <person name="Liu B.-T."/>
            <person name="Du Z."/>
        </authorList>
    </citation>
    <scope>NUCLEOTIDE SEQUENCE [LARGE SCALE GENOMIC DNA]</scope>
    <source>
        <strain evidence="8">XYN52</strain>
    </source>
</reference>
<organism evidence="7 8">
    <name type="scientific">Pelagibacterium lacus</name>
    <dbReference type="NCBI Taxonomy" id="2282655"/>
    <lineage>
        <taxon>Bacteria</taxon>
        <taxon>Pseudomonadati</taxon>
        <taxon>Pseudomonadota</taxon>
        <taxon>Alphaproteobacteria</taxon>
        <taxon>Hyphomicrobiales</taxon>
        <taxon>Devosiaceae</taxon>
        <taxon>Pelagibacterium</taxon>
    </lineage>
</organism>
<dbReference type="EMBL" id="QQNH01000019">
    <property type="protein sequence ID" value="RDE08308.1"/>
    <property type="molecule type" value="Genomic_DNA"/>
</dbReference>
<protein>
    <submittedName>
        <fullName evidence="7">GFA family protein</fullName>
    </submittedName>
</protein>
<dbReference type="InterPro" id="IPR006913">
    <property type="entry name" value="CENP-V/GFA"/>
</dbReference>
<dbReference type="GO" id="GO:0046872">
    <property type="term" value="F:metal ion binding"/>
    <property type="evidence" value="ECO:0007669"/>
    <property type="project" value="UniProtKB-KW"/>
</dbReference>
<dbReference type="Gene3D" id="3.90.1590.10">
    <property type="entry name" value="glutathione-dependent formaldehyde- activating enzyme (gfa)"/>
    <property type="match status" value="1"/>
</dbReference>
<evidence type="ECO:0000256" key="3">
    <source>
        <dbReference type="ARBA" id="ARBA00022833"/>
    </source>
</evidence>
<feature type="region of interest" description="Disordered" evidence="5">
    <location>
        <begin position="141"/>
        <end position="161"/>
    </location>
</feature>
<dbReference type="Proteomes" id="UP000253759">
    <property type="component" value="Unassembled WGS sequence"/>
</dbReference>
<evidence type="ECO:0000259" key="6">
    <source>
        <dbReference type="PROSITE" id="PS51891"/>
    </source>
</evidence>
<gene>
    <name evidence="7" type="ORF">DVH29_12370</name>
</gene>
<dbReference type="SUPFAM" id="SSF51316">
    <property type="entry name" value="Mss4-like"/>
    <property type="match status" value="1"/>
</dbReference>
<keyword evidence="4" id="KW-0456">Lyase</keyword>
<dbReference type="PANTHER" id="PTHR33337:SF40">
    <property type="entry name" value="CENP-V_GFA DOMAIN-CONTAINING PROTEIN-RELATED"/>
    <property type="match status" value="1"/>
</dbReference>
<proteinExistence type="inferred from homology"/>
<name>A0A369W197_9HYPH</name>
<keyword evidence="2" id="KW-0479">Metal-binding</keyword>
<feature type="domain" description="CENP-V/GFA" evidence="6">
    <location>
        <begin position="6"/>
        <end position="119"/>
    </location>
</feature>
<comment type="caution">
    <text evidence="7">The sequence shown here is derived from an EMBL/GenBank/DDBJ whole genome shotgun (WGS) entry which is preliminary data.</text>
</comment>
<dbReference type="PROSITE" id="PS51891">
    <property type="entry name" value="CENP_V_GFA"/>
    <property type="match status" value="1"/>
</dbReference>
<evidence type="ECO:0000313" key="7">
    <source>
        <dbReference type="EMBL" id="RDE08308.1"/>
    </source>
</evidence>
<dbReference type="GO" id="GO:0016846">
    <property type="term" value="F:carbon-sulfur lyase activity"/>
    <property type="evidence" value="ECO:0007669"/>
    <property type="project" value="InterPro"/>
</dbReference>
<evidence type="ECO:0000256" key="1">
    <source>
        <dbReference type="ARBA" id="ARBA00005495"/>
    </source>
</evidence>
<feature type="compositionally biased region" description="Basic and acidic residues" evidence="5">
    <location>
        <begin position="146"/>
        <end position="161"/>
    </location>
</feature>
<accession>A0A369W197</accession>
<keyword evidence="8" id="KW-1185">Reference proteome</keyword>
<dbReference type="OrthoDB" id="9807246at2"/>
<dbReference type="InterPro" id="IPR011057">
    <property type="entry name" value="Mss4-like_sf"/>
</dbReference>
<comment type="similarity">
    <text evidence="1">Belongs to the Gfa family.</text>
</comment>
<keyword evidence="3" id="KW-0862">Zinc</keyword>
<sequence length="161" mass="17384">MSRDAHTGGCQCGAVRYRIAGGVEHTSVCHCRMCQKATGGLFGAFATAPTGSITWTRGAPAYFQSSTLAKRGFCPACGTPLSFVWNDETTSFTFGSFDDPAVLEVDFALAPECAHPALDTLPAVRSRPIAKLDAEKTAYAGMENFQHPDHDTDHWPEREEP</sequence>
<evidence type="ECO:0000256" key="4">
    <source>
        <dbReference type="ARBA" id="ARBA00023239"/>
    </source>
</evidence>
<dbReference type="AlphaFoldDB" id="A0A369W197"/>
<evidence type="ECO:0000256" key="2">
    <source>
        <dbReference type="ARBA" id="ARBA00022723"/>
    </source>
</evidence>